<evidence type="ECO:0000256" key="1">
    <source>
        <dbReference type="ARBA" id="ARBA00004300"/>
    </source>
</evidence>
<dbReference type="EMBL" id="HBIJ01004552">
    <property type="protein sequence ID" value="CAE0362469.1"/>
    <property type="molecule type" value="Transcribed_RNA"/>
</dbReference>
<dbReference type="InterPro" id="IPR038558">
    <property type="entry name" value="SAS-6_N_sf"/>
</dbReference>
<dbReference type="PANTHER" id="PTHR44281">
    <property type="entry name" value="SPINDLE ASSEMBLY ABNORMAL PROTEIN 6 HOMOLOG"/>
    <property type="match status" value="1"/>
</dbReference>
<gene>
    <name evidence="9" type="ORF">ALAG00032_LOCUS3210</name>
</gene>
<feature type="compositionally biased region" description="Pro residues" evidence="7">
    <location>
        <begin position="650"/>
        <end position="659"/>
    </location>
</feature>
<evidence type="ECO:0000313" key="9">
    <source>
        <dbReference type="EMBL" id="CAE0362469.1"/>
    </source>
</evidence>
<evidence type="ECO:0000256" key="7">
    <source>
        <dbReference type="SAM" id="MobiDB-lite"/>
    </source>
</evidence>
<evidence type="ECO:0000256" key="3">
    <source>
        <dbReference type="ARBA" id="ARBA00023054"/>
    </source>
</evidence>
<protein>
    <recommendedName>
        <fullName evidence="8">Spindle assembly abnormal protein 6 N-terminal domain-containing protein</fullName>
    </recommendedName>
</protein>
<feature type="coiled-coil region" evidence="6">
    <location>
        <begin position="448"/>
        <end position="482"/>
    </location>
</feature>
<dbReference type="PANTHER" id="PTHR44281:SF2">
    <property type="entry name" value="SPINDLE ASSEMBLY ABNORMAL PROTEIN 6 HOMOLOG"/>
    <property type="match status" value="1"/>
</dbReference>
<evidence type="ECO:0000259" key="8">
    <source>
        <dbReference type="Pfam" id="PF16531"/>
    </source>
</evidence>
<keyword evidence="4" id="KW-0206">Cytoskeleton</keyword>
<dbReference type="Gene3D" id="2.170.210.20">
    <property type="entry name" value="Spindle assembly abnormal protein 6, N-terminal domain"/>
    <property type="match status" value="1"/>
</dbReference>
<feature type="compositionally biased region" description="Polar residues" evidence="7">
    <location>
        <begin position="584"/>
        <end position="616"/>
    </location>
</feature>
<keyword evidence="2" id="KW-0963">Cytoplasm</keyword>
<feature type="coiled-coil region" evidence="6">
    <location>
        <begin position="218"/>
        <end position="259"/>
    </location>
</feature>
<feature type="compositionally biased region" description="Acidic residues" evidence="7">
    <location>
        <begin position="672"/>
        <end position="683"/>
    </location>
</feature>
<proteinExistence type="predicted"/>
<evidence type="ECO:0000256" key="2">
    <source>
        <dbReference type="ARBA" id="ARBA00022490"/>
    </source>
</evidence>
<dbReference type="GO" id="GO:0005813">
    <property type="term" value="C:centrosome"/>
    <property type="evidence" value="ECO:0007669"/>
    <property type="project" value="UniProtKB-SubCell"/>
</dbReference>
<evidence type="ECO:0000256" key="4">
    <source>
        <dbReference type="ARBA" id="ARBA00023212"/>
    </source>
</evidence>
<evidence type="ECO:0000256" key="5">
    <source>
        <dbReference type="ARBA" id="ARBA00023306"/>
    </source>
</evidence>
<dbReference type="Pfam" id="PF16531">
    <property type="entry name" value="SAS-6_N"/>
    <property type="match status" value="1"/>
</dbReference>
<keyword evidence="5" id="KW-0131">Cell cycle</keyword>
<feature type="coiled-coil region" evidence="6">
    <location>
        <begin position="329"/>
        <end position="391"/>
    </location>
</feature>
<name>A0A7S3NJZ4_9STRA</name>
<feature type="compositionally biased region" description="Low complexity" evidence="7">
    <location>
        <begin position="626"/>
        <end position="637"/>
    </location>
</feature>
<organism evidence="9">
    <name type="scientific">Aureoumbra lagunensis</name>
    <dbReference type="NCBI Taxonomy" id="44058"/>
    <lineage>
        <taxon>Eukaryota</taxon>
        <taxon>Sar</taxon>
        <taxon>Stramenopiles</taxon>
        <taxon>Ochrophyta</taxon>
        <taxon>Pelagophyceae</taxon>
        <taxon>Pelagomonadales</taxon>
        <taxon>Aureoumbra</taxon>
    </lineage>
</organism>
<dbReference type="InterPro" id="IPR032396">
    <property type="entry name" value="SAS-6_N"/>
</dbReference>
<sequence length="738" mass="82453">MTIELDRESPLFEAVLPVRMTSESGGSVTDEGTRVLTVRLLLGWRGGSVSTPARMSTTTTTDKRLVMGTVSLPSSPLDTLTQQQNQHESSRGRERVLHMELCDENDAFFLYLFQVSESEFHELRKEHALLVDFASFPRHFIELLERVRDDTIEAPGFAVALEKKRPISSNQRNVSTTINNDAILAVIESNKFKRVTHVALSVRAGDDSAIKSYLAGRLEQASNLNERQAKALQIAQSEHQALENQLKNCQHNLANETQSKLATQAQAESQAKLLAAESHQAKQRALDALRAAYSAQSQTEEQKHTKLLSEWRERAISAERERDVLSATSTELNERLAELTKHNAKLEADAAHSAANLAEERALRIQMTQIKNEADEQRHQAQVQLAAEQRTAIDAKALVTRADDLRTAAEEREARTLSALKQSEAMLTKRDEQIAKAAKEIRRGNHIIDKLSDQLRSLQAKLRLKNDLAKQLERRADDLNKAHQVEIHHKQKALDDLEMSQKSAAEFKQKFELSNAKLNEAQSLIENNNRVIQWLHSQLNSHQGLGFLDIGVDPATVAPSDAFAYKMRYHATTQDGFDLKNKSHTNSPRTDNQNAPFYFSNHTTKDTPSFTTNVISPPSHDNKENTQPLTPPQQATPRRLNLDDEHTPRTAPPPQPSPKDPAAAYFERYGEQDDDNDDDDEPFFDGSQDGNTFADLGVGSPLVTPNRLNKNGFNASSSGDWFTAAASRETTAITAGYF</sequence>
<feature type="domain" description="Spindle assembly abnormal protein 6 N-terminal" evidence="8">
    <location>
        <begin position="85"/>
        <end position="201"/>
    </location>
</feature>
<evidence type="ECO:0000256" key="6">
    <source>
        <dbReference type="SAM" id="Coils"/>
    </source>
</evidence>
<feature type="region of interest" description="Disordered" evidence="7">
    <location>
        <begin position="577"/>
        <end position="690"/>
    </location>
</feature>
<comment type="subcellular location">
    <subcellularLocation>
        <location evidence="1">Cytoplasm</location>
        <location evidence="1">Cytoskeleton</location>
        <location evidence="1">Microtubule organizing center</location>
        <location evidence="1">Centrosome</location>
    </subcellularLocation>
</comment>
<reference evidence="9" key="1">
    <citation type="submission" date="2021-01" db="EMBL/GenBank/DDBJ databases">
        <authorList>
            <person name="Corre E."/>
            <person name="Pelletier E."/>
            <person name="Niang G."/>
            <person name="Scheremetjew M."/>
            <person name="Finn R."/>
            <person name="Kale V."/>
            <person name="Holt S."/>
            <person name="Cochrane G."/>
            <person name="Meng A."/>
            <person name="Brown T."/>
            <person name="Cohen L."/>
        </authorList>
    </citation>
    <scope>NUCLEOTIDE SEQUENCE</scope>
    <source>
        <strain evidence="9">CCMP1510</strain>
    </source>
</reference>
<keyword evidence="3 6" id="KW-0175">Coiled coil</keyword>
<accession>A0A7S3NJZ4</accession>
<dbReference type="AlphaFoldDB" id="A0A7S3NJZ4"/>